<evidence type="ECO:0000313" key="5">
    <source>
        <dbReference type="Proteomes" id="UP000184032"/>
    </source>
</evidence>
<dbReference type="EMBL" id="FQXI01000001">
    <property type="protein sequence ID" value="SHG93556.1"/>
    <property type="molecule type" value="Genomic_DNA"/>
</dbReference>
<dbReference type="GO" id="GO:0009116">
    <property type="term" value="P:nucleoside metabolic process"/>
    <property type="evidence" value="ECO:0007669"/>
    <property type="project" value="InterPro"/>
</dbReference>
<name>A0A1M5NVG3_9FIRM</name>
<dbReference type="PANTHER" id="PTHR42679">
    <property type="entry name" value="S-METHYL-5'-THIOADENOSINE PHOSPHORYLASE"/>
    <property type="match status" value="1"/>
</dbReference>
<feature type="domain" description="Nucleoside phosphorylase" evidence="3">
    <location>
        <begin position="3"/>
        <end position="211"/>
    </location>
</feature>
<gene>
    <name evidence="4" type="ORF">SAMN02745245_00083</name>
</gene>
<protein>
    <submittedName>
        <fullName evidence="4">5'-methylthioadenosine phosphorylase</fullName>
    </submittedName>
</protein>
<dbReference type="AlphaFoldDB" id="A0A1M5NVG3"/>
<dbReference type="GO" id="GO:0017061">
    <property type="term" value="F:S-methyl-5-thioadenosine phosphorylase activity"/>
    <property type="evidence" value="ECO:0007669"/>
    <property type="project" value="InterPro"/>
</dbReference>
<dbReference type="PANTHER" id="PTHR42679:SF2">
    <property type="entry name" value="S-METHYL-5'-THIOADENOSINE PHOSPHORYLASE"/>
    <property type="match status" value="1"/>
</dbReference>
<dbReference type="Pfam" id="PF01048">
    <property type="entry name" value="PNP_UDP_1"/>
    <property type="match status" value="1"/>
</dbReference>
<keyword evidence="5" id="KW-1185">Reference proteome</keyword>
<dbReference type="Proteomes" id="UP000184032">
    <property type="component" value="Unassembled WGS sequence"/>
</dbReference>
<keyword evidence="1" id="KW-0328">Glycosyltransferase</keyword>
<accession>A0A1M5NVG3</accession>
<sequence length="250" mass="28262">MKKYAIIAGTGFDDYFKDSKEISISTQYGNVILNEIYFDDFIVYYIPRHGKDHSISPSNINYRANAMAIQKLDIKHVYGICAVGSLKKNLAIGSIVLSTDFLDMTKNRISSFYTDNNVKHLEVSNIYNSQLNNLFIEESKGTSLSTSEGIYVCTEGPRFESKTEIKLYQLLNCDVVGMTNIPESLLFGELNIAYSCVSYVTNYCTGVLGNISQDDFNNSNIKKDLIIKTILKCFYKDPYNLNIKSNQILL</sequence>
<proteinExistence type="predicted"/>
<dbReference type="InterPro" id="IPR010044">
    <property type="entry name" value="MTAP"/>
</dbReference>
<organism evidence="4 5">
    <name type="scientific">Anaerosphaera aminiphila DSM 21120</name>
    <dbReference type="NCBI Taxonomy" id="1120995"/>
    <lineage>
        <taxon>Bacteria</taxon>
        <taxon>Bacillati</taxon>
        <taxon>Bacillota</taxon>
        <taxon>Tissierellia</taxon>
        <taxon>Tissierellales</taxon>
        <taxon>Peptoniphilaceae</taxon>
        <taxon>Anaerosphaera</taxon>
    </lineage>
</organism>
<dbReference type="GO" id="GO:0019509">
    <property type="term" value="P:L-methionine salvage from methylthioadenosine"/>
    <property type="evidence" value="ECO:0007669"/>
    <property type="project" value="TreeGrafter"/>
</dbReference>
<dbReference type="STRING" id="1120995.SAMN02745245_00083"/>
<evidence type="ECO:0000256" key="1">
    <source>
        <dbReference type="ARBA" id="ARBA00022676"/>
    </source>
</evidence>
<keyword evidence="2" id="KW-0808">Transferase</keyword>
<dbReference type="RefSeq" id="WP_073182740.1">
    <property type="nucleotide sequence ID" value="NZ_FQXI01000001.1"/>
</dbReference>
<reference evidence="4 5" key="1">
    <citation type="submission" date="2016-11" db="EMBL/GenBank/DDBJ databases">
        <authorList>
            <person name="Jaros S."/>
            <person name="Januszkiewicz K."/>
            <person name="Wedrychowicz H."/>
        </authorList>
    </citation>
    <scope>NUCLEOTIDE SEQUENCE [LARGE SCALE GENOMIC DNA]</scope>
    <source>
        <strain evidence="4 5">DSM 21120</strain>
    </source>
</reference>
<evidence type="ECO:0000259" key="3">
    <source>
        <dbReference type="Pfam" id="PF01048"/>
    </source>
</evidence>
<dbReference type="InterPro" id="IPR000845">
    <property type="entry name" value="Nucleoside_phosphorylase_d"/>
</dbReference>
<dbReference type="GO" id="GO:0005829">
    <property type="term" value="C:cytosol"/>
    <property type="evidence" value="ECO:0007669"/>
    <property type="project" value="TreeGrafter"/>
</dbReference>
<evidence type="ECO:0000256" key="2">
    <source>
        <dbReference type="ARBA" id="ARBA00022679"/>
    </source>
</evidence>
<dbReference type="OrthoDB" id="1523230at2"/>
<dbReference type="SUPFAM" id="SSF53167">
    <property type="entry name" value="Purine and uridine phosphorylases"/>
    <property type="match status" value="1"/>
</dbReference>
<dbReference type="Gene3D" id="3.40.50.1580">
    <property type="entry name" value="Nucleoside phosphorylase domain"/>
    <property type="match status" value="1"/>
</dbReference>
<dbReference type="InterPro" id="IPR035994">
    <property type="entry name" value="Nucleoside_phosphorylase_sf"/>
</dbReference>
<dbReference type="CDD" id="cd09010">
    <property type="entry name" value="MTAP_SsMTAPII_like_MTIP"/>
    <property type="match status" value="1"/>
</dbReference>
<evidence type="ECO:0000313" key="4">
    <source>
        <dbReference type="EMBL" id="SHG93556.1"/>
    </source>
</evidence>